<evidence type="ECO:0000256" key="11">
    <source>
        <dbReference type="ARBA" id="ARBA00022837"/>
    </source>
</evidence>
<keyword evidence="9" id="KW-0547">Nucleotide-binding</keyword>
<dbReference type="Proteomes" id="UP000824782">
    <property type="component" value="Unassembled WGS sequence"/>
</dbReference>
<comment type="catalytic activity">
    <reaction evidence="38">
        <text>UTP + 2 H2O = UMP + 2 phosphate + 2 H(+)</text>
        <dbReference type="Rhea" id="RHEA:64896"/>
        <dbReference type="ChEBI" id="CHEBI:15377"/>
        <dbReference type="ChEBI" id="CHEBI:15378"/>
        <dbReference type="ChEBI" id="CHEBI:43474"/>
        <dbReference type="ChEBI" id="CHEBI:46398"/>
        <dbReference type="ChEBI" id="CHEBI:57865"/>
    </reaction>
    <physiologicalReaction direction="left-to-right" evidence="38">
        <dbReference type="Rhea" id="RHEA:64897"/>
    </physiologicalReaction>
</comment>
<keyword evidence="10" id="KW-0378">Hydrolase</keyword>
<dbReference type="InterPro" id="IPR000407">
    <property type="entry name" value="GDA1_CD39_NTPase"/>
</dbReference>
<evidence type="ECO:0000256" key="24">
    <source>
        <dbReference type="ARBA" id="ARBA00045877"/>
    </source>
</evidence>
<comment type="catalytic activity">
    <reaction evidence="32">
        <text>ATP + 2 H2O = AMP + 2 phosphate + 2 H(+)</text>
        <dbReference type="Rhea" id="RHEA:20988"/>
        <dbReference type="ChEBI" id="CHEBI:15377"/>
        <dbReference type="ChEBI" id="CHEBI:15378"/>
        <dbReference type="ChEBI" id="CHEBI:30616"/>
        <dbReference type="ChEBI" id="CHEBI:43474"/>
        <dbReference type="ChEBI" id="CHEBI:456215"/>
    </reaction>
    <physiologicalReaction direction="left-to-right" evidence="32">
        <dbReference type="Rhea" id="RHEA:20989"/>
    </physiologicalReaction>
</comment>
<feature type="non-terminal residue" evidence="43">
    <location>
        <position position="1"/>
    </location>
</feature>
<evidence type="ECO:0000256" key="32">
    <source>
        <dbReference type="ARBA" id="ARBA00048517"/>
    </source>
</evidence>
<evidence type="ECO:0000256" key="35">
    <source>
        <dbReference type="ARBA" id="ARBA00049104"/>
    </source>
</evidence>
<dbReference type="AlphaFoldDB" id="A0AAV6YHR5"/>
<keyword evidence="16" id="KW-1015">Disulfide bond</keyword>
<evidence type="ECO:0000256" key="29">
    <source>
        <dbReference type="ARBA" id="ARBA00048136"/>
    </source>
</evidence>
<keyword evidence="8" id="KW-0812">Transmembrane</keyword>
<comment type="catalytic activity">
    <reaction evidence="28">
        <text>a ribonucleoside 5'-triphosphate + H2O = a ribonucleoside 5'-diphosphate + phosphate + H(+)</text>
        <dbReference type="Rhea" id="RHEA:23680"/>
        <dbReference type="ChEBI" id="CHEBI:15377"/>
        <dbReference type="ChEBI" id="CHEBI:15378"/>
        <dbReference type="ChEBI" id="CHEBI:43474"/>
        <dbReference type="ChEBI" id="CHEBI:57930"/>
        <dbReference type="ChEBI" id="CHEBI:61557"/>
    </reaction>
    <physiologicalReaction direction="left-to-right" evidence="28">
        <dbReference type="Rhea" id="RHEA:23681"/>
    </physiologicalReaction>
</comment>
<organism evidence="43 44">
    <name type="scientific">Engystomops pustulosus</name>
    <name type="common">Tungara frog</name>
    <name type="synonym">Physalaemus pustulosus</name>
    <dbReference type="NCBI Taxonomy" id="76066"/>
    <lineage>
        <taxon>Eukaryota</taxon>
        <taxon>Metazoa</taxon>
        <taxon>Chordata</taxon>
        <taxon>Craniata</taxon>
        <taxon>Vertebrata</taxon>
        <taxon>Euteleostomi</taxon>
        <taxon>Amphibia</taxon>
        <taxon>Batrachia</taxon>
        <taxon>Anura</taxon>
        <taxon>Neobatrachia</taxon>
        <taxon>Hyloidea</taxon>
        <taxon>Leptodactylidae</taxon>
        <taxon>Leiuperinae</taxon>
        <taxon>Engystomops</taxon>
    </lineage>
</organism>
<comment type="catalytic activity">
    <reaction evidence="36">
        <text>GTP + H2O = GDP + phosphate + H(+)</text>
        <dbReference type="Rhea" id="RHEA:19669"/>
        <dbReference type="ChEBI" id="CHEBI:15377"/>
        <dbReference type="ChEBI" id="CHEBI:15378"/>
        <dbReference type="ChEBI" id="CHEBI:37565"/>
        <dbReference type="ChEBI" id="CHEBI:43474"/>
        <dbReference type="ChEBI" id="CHEBI:58189"/>
    </reaction>
    <physiologicalReaction direction="left-to-right" evidence="36">
        <dbReference type="Rhea" id="RHEA:19670"/>
    </physiologicalReaction>
</comment>
<evidence type="ECO:0000256" key="21">
    <source>
        <dbReference type="ARBA" id="ARBA00042196"/>
    </source>
</evidence>
<dbReference type="GO" id="GO:0005524">
    <property type="term" value="F:ATP binding"/>
    <property type="evidence" value="ECO:0007669"/>
    <property type="project" value="UniProtKB-KW"/>
</dbReference>
<evidence type="ECO:0000256" key="9">
    <source>
        <dbReference type="ARBA" id="ARBA00022741"/>
    </source>
</evidence>
<evidence type="ECO:0000256" key="6">
    <source>
        <dbReference type="ARBA" id="ARBA00011748"/>
    </source>
</evidence>
<keyword evidence="15" id="KW-0472">Membrane</keyword>
<evidence type="ECO:0000256" key="16">
    <source>
        <dbReference type="ARBA" id="ARBA00023157"/>
    </source>
</evidence>
<evidence type="ECO:0000256" key="20">
    <source>
        <dbReference type="ARBA" id="ARBA00042147"/>
    </source>
</evidence>
<comment type="catalytic activity">
    <reaction evidence="27">
        <text>ITP + 2 H2O = IMP + 2 phosphate + 2 H(+)</text>
        <dbReference type="Rhea" id="RHEA:77735"/>
        <dbReference type="ChEBI" id="CHEBI:15377"/>
        <dbReference type="ChEBI" id="CHEBI:15378"/>
        <dbReference type="ChEBI" id="CHEBI:43474"/>
        <dbReference type="ChEBI" id="CHEBI:58053"/>
        <dbReference type="ChEBI" id="CHEBI:61402"/>
    </reaction>
    <physiologicalReaction direction="left-to-right" evidence="27">
        <dbReference type="Rhea" id="RHEA:77736"/>
    </physiologicalReaction>
</comment>
<proteinExistence type="inferred from homology"/>
<comment type="catalytic activity">
    <reaction evidence="31">
        <text>IDP + H2O = IMP + phosphate + H(+)</text>
        <dbReference type="Rhea" id="RHEA:35207"/>
        <dbReference type="ChEBI" id="CHEBI:15377"/>
        <dbReference type="ChEBI" id="CHEBI:15378"/>
        <dbReference type="ChEBI" id="CHEBI:43474"/>
        <dbReference type="ChEBI" id="CHEBI:58053"/>
        <dbReference type="ChEBI" id="CHEBI:58280"/>
    </reaction>
    <physiologicalReaction direction="left-to-right" evidence="31">
        <dbReference type="Rhea" id="RHEA:35208"/>
    </physiologicalReaction>
</comment>
<evidence type="ECO:0000256" key="19">
    <source>
        <dbReference type="ARBA" id="ARBA00041335"/>
    </source>
</evidence>
<dbReference type="GO" id="GO:0004050">
    <property type="term" value="F:apyrase activity"/>
    <property type="evidence" value="ECO:0007669"/>
    <property type="project" value="UniProtKB-EC"/>
</dbReference>
<comment type="catalytic activity">
    <reaction evidence="39">
        <text>GTP + 2 H2O = GMP + 2 phosphate + 2 H(+)</text>
        <dbReference type="Rhea" id="RHEA:64904"/>
        <dbReference type="ChEBI" id="CHEBI:15377"/>
        <dbReference type="ChEBI" id="CHEBI:15378"/>
        <dbReference type="ChEBI" id="CHEBI:37565"/>
        <dbReference type="ChEBI" id="CHEBI:43474"/>
        <dbReference type="ChEBI" id="CHEBI:58115"/>
    </reaction>
    <physiologicalReaction direction="left-to-right" evidence="39">
        <dbReference type="Rhea" id="RHEA:64905"/>
    </physiologicalReaction>
</comment>
<evidence type="ECO:0000256" key="25">
    <source>
        <dbReference type="ARBA" id="ARBA00047297"/>
    </source>
</evidence>
<keyword evidence="14" id="KW-1133">Transmembrane helix</keyword>
<protein>
    <recommendedName>
        <fullName evidence="18">Ectonucleoside triphosphate diphosphohydrolase 1</fullName>
        <ecNumber evidence="7">3.6.1.5</ecNumber>
    </recommendedName>
    <alternativeName>
        <fullName evidence="23">ATP diphosphohydrolase</fullName>
    </alternativeName>
    <alternativeName>
        <fullName evidence="20">Ecto-ATP diphosphohydrolase 1</fullName>
    </alternativeName>
    <alternativeName>
        <fullName evidence="21">Ecto-apyrase</fullName>
    </alternativeName>
    <alternativeName>
        <fullName evidence="19">Lymphoid cell activation antigen</fullName>
    </alternativeName>
    <alternativeName>
        <fullName evidence="22">Nucleoside triphosphate diphosphohydrolase 1</fullName>
    </alternativeName>
</protein>
<evidence type="ECO:0000256" key="34">
    <source>
        <dbReference type="ARBA" id="ARBA00048790"/>
    </source>
</evidence>
<keyword evidence="11" id="KW-0106">Calcium</keyword>
<evidence type="ECO:0000256" key="39">
    <source>
        <dbReference type="ARBA" id="ARBA00049333"/>
    </source>
</evidence>
<evidence type="ECO:0000256" key="14">
    <source>
        <dbReference type="ARBA" id="ARBA00022989"/>
    </source>
</evidence>
<evidence type="ECO:0000256" key="7">
    <source>
        <dbReference type="ARBA" id="ARBA00012148"/>
    </source>
</evidence>
<comment type="catalytic activity">
    <reaction evidence="33">
        <text>ATP + H2O = ADP + phosphate + H(+)</text>
        <dbReference type="Rhea" id="RHEA:13065"/>
        <dbReference type="ChEBI" id="CHEBI:15377"/>
        <dbReference type="ChEBI" id="CHEBI:15378"/>
        <dbReference type="ChEBI" id="CHEBI:30616"/>
        <dbReference type="ChEBI" id="CHEBI:43474"/>
        <dbReference type="ChEBI" id="CHEBI:456216"/>
    </reaction>
    <physiologicalReaction direction="left-to-right" evidence="33">
        <dbReference type="Rhea" id="RHEA:13066"/>
    </physiologicalReaction>
</comment>
<evidence type="ECO:0000256" key="41">
    <source>
        <dbReference type="ARBA" id="ARBA00049502"/>
    </source>
</evidence>
<keyword evidence="44" id="KW-1185">Reference proteome</keyword>
<evidence type="ECO:0000256" key="17">
    <source>
        <dbReference type="ARBA" id="ARBA00023180"/>
    </source>
</evidence>
<evidence type="ECO:0000256" key="38">
    <source>
        <dbReference type="ARBA" id="ARBA00049315"/>
    </source>
</evidence>
<feature type="non-terminal residue" evidence="43">
    <location>
        <position position="90"/>
    </location>
</feature>
<comment type="catalytic activity">
    <reaction evidence="37">
        <text>ITP + H2O = IDP + phosphate + H(+)</text>
        <dbReference type="Rhea" id="RHEA:28330"/>
        <dbReference type="ChEBI" id="CHEBI:15377"/>
        <dbReference type="ChEBI" id="CHEBI:15378"/>
        <dbReference type="ChEBI" id="CHEBI:43474"/>
        <dbReference type="ChEBI" id="CHEBI:58280"/>
        <dbReference type="ChEBI" id="CHEBI:61402"/>
    </reaction>
    <physiologicalReaction direction="left-to-right" evidence="37">
        <dbReference type="Rhea" id="RHEA:28331"/>
    </physiologicalReaction>
</comment>
<dbReference type="GO" id="GO:0004382">
    <property type="term" value="F:GDP phosphatase activity"/>
    <property type="evidence" value="ECO:0007669"/>
    <property type="project" value="TreeGrafter"/>
</dbReference>
<evidence type="ECO:0000256" key="18">
    <source>
        <dbReference type="ARBA" id="ARBA00039600"/>
    </source>
</evidence>
<gene>
    <name evidence="43" type="ORF">GDO81_026112</name>
</gene>
<evidence type="ECO:0000256" key="8">
    <source>
        <dbReference type="ARBA" id="ARBA00022692"/>
    </source>
</evidence>
<evidence type="ECO:0000313" key="44">
    <source>
        <dbReference type="Proteomes" id="UP000824782"/>
    </source>
</evidence>
<evidence type="ECO:0000256" key="23">
    <source>
        <dbReference type="ARBA" id="ARBA00044314"/>
    </source>
</evidence>
<evidence type="ECO:0000256" key="15">
    <source>
        <dbReference type="ARBA" id="ARBA00023136"/>
    </source>
</evidence>
<dbReference type="GO" id="GO:0045134">
    <property type="term" value="F:UDP phosphatase activity"/>
    <property type="evidence" value="ECO:0007669"/>
    <property type="project" value="TreeGrafter"/>
</dbReference>
<dbReference type="GO" id="GO:0005901">
    <property type="term" value="C:caveola"/>
    <property type="evidence" value="ECO:0007669"/>
    <property type="project" value="UniProtKB-SubCell"/>
</dbReference>
<comment type="catalytic activity">
    <reaction evidence="26">
        <text>UTP + H2O = UDP + phosphate + H(+)</text>
        <dbReference type="Rhea" id="RHEA:64900"/>
        <dbReference type="ChEBI" id="CHEBI:15377"/>
        <dbReference type="ChEBI" id="CHEBI:15378"/>
        <dbReference type="ChEBI" id="CHEBI:43474"/>
        <dbReference type="ChEBI" id="CHEBI:46398"/>
        <dbReference type="ChEBI" id="CHEBI:58223"/>
    </reaction>
    <physiologicalReaction direction="left-to-right" evidence="26">
        <dbReference type="Rhea" id="RHEA:64901"/>
    </physiologicalReaction>
</comment>
<dbReference type="PANTHER" id="PTHR11782">
    <property type="entry name" value="ADENOSINE/GUANOSINE DIPHOSPHATASE"/>
    <property type="match status" value="1"/>
</dbReference>
<comment type="similarity">
    <text evidence="5">Belongs to the GDA1/CD39 NTPase family.</text>
</comment>
<evidence type="ECO:0000256" key="2">
    <source>
        <dbReference type="ARBA" id="ARBA00001946"/>
    </source>
</evidence>
<evidence type="ECO:0000256" key="22">
    <source>
        <dbReference type="ARBA" id="ARBA00044280"/>
    </source>
</evidence>
<dbReference type="EC" id="3.6.1.5" evidence="7"/>
<evidence type="ECO:0000256" key="12">
    <source>
        <dbReference type="ARBA" id="ARBA00022840"/>
    </source>
</evidence>
<comment type="catalytic activity">
    <reaction evidence="41">
        <text>UDP + H2O = UMP + phosphate + H(+)</text>
        <dbReference type="Rhea" id="RHEA:64876"/>
        <dbReference type="ChEBI" id="CHEBI:15377"/>
        <dbReference type="ChEBI" id="CHEBI:15378"/>
        <dbReference type="ChEBI" id="CHEBI:43474"/>
        <dbReference type="ChEBI" id="CHEBI:57865"/>
        <dbReference type="ChEBI" id="CHEBI:58223"/>
    </reaction>
    <physiologicalReaction direction="left-to-right" evidence="41">
        <dbReference type="Rhea" id="RHEA:64877"/>
    </physiologicalReaction>
</comment>
<comment type="cofactor">
    <cofactor evidence="1">
        <name>Ca(2+)</name>
        <dbReference type="ChEBI" id="CHEBI:29108"/>
    </cofactor>
</comment>
<evidence type="ECO:0000256" key="26">
    <source>
        <dbReference type="ARBA" id="ARBA00047358"/>
    </source>
</evidence>
<name>A0AAV6YHR5_ENGPU</name>
<keyword evidence="12" id="KW-0067">ATP-binding</keyword>
<comment type="catalytic activity">
    <reaction evidence="30">
        <text>GDP + H2O = GMP + phosphate + H(+)</text>
        <dbReference type="Rhea" id="RHEA:22156"/>
        <dbReference type="ChEBI" id="CHEBI:15377"/>
        <dbReference type="ChEBI" id="CHEBI:15378"/>
        <dbReference type="ChEBI" id="CHEBI:43474"/>
        <dbReference type="ChEBI" id="CHEBI:58115"/>
        <dbReference type="ChEBI" id="CHEBI:58189"/>
    </reaction>
    <physiologicalReaction direction="left-to-right" evidence="30">
        <dbReference type="Rhea" id="RHEA:22157"/>
    </physiologicalReaction>
</comment>
<reference evidence="43" key="1">
    <citation type="thesis" date="2020" institute="ProQuest LLC" country="789 East Eisenhower Parkway, Ann Arbor, MI, USA">
        <title>Comparative Genomics and Chromosome Evolution.</title>
        <authorList>
            <person name="Mudd A.B."/>
        </authorList>
    </citation>
    <scope>NUCLEOTIDE SEQUENCE</scope>
    <source>
        <strain evidence="43">237g6f4</strain>
        <tissue evidence="43">Blood</tissue>
    </source>
</reference>
<evidence type="ECO:0000256" key="28">
    <source>
        <dbReference type="ARBA" id="ARBA00047940"/>
    </source>
</evidence>
<comment type="caution">
    <text evidence="43">The sequence shown here is derived from an EMBL/GenBank/DDBJ whole genome shotgun (WGS) entry which is preliminary data.</text>
</comment>
<sequence>AFSAFFFVMDFLKLSKEKFSLEVVKETVERHCSKPWSEVKSQSGKVKEKYLSEYCFSGVYIINLLELGYGFNSSSWNDITFSGKVMALYP</sequence>
<evidence type="ECO:0000256" key="40">
    <source>
        <dbReference type="ARBA" id="ARBA00049373"/>
    </source>
</evidence>
<evidence type="ECO:0000256" key="13">
    <source>
        <dbReference type="ARBA" id="ARBA00022842"/>
    </source>
</evidence>
<comment type="catalytic activity">
    <reaction evidence="40">
        <text>CTP + 2 H2O = CMP + 2 phosphate + 2 H(+)</text>
        <dbReference type="Rhea" id="RHEA:64908"/>
        <dbReference type="ChEBI" id="CHEBI:15377"/>
        <dbReference type="ChEBI" id="CHEBI:15378"/>
        <dbReference type="ChEBI" id="CHEBI:37563"/>
        <dbReference type="ChEBI" id="CHEBI:43474"/>
        <dbReference type="ChEBI" id="CHEBI:60377"/>
    </reaction>
    <physiologicalReaction direction="left-to-right" evidence="40">
        <dbReference type="Rhea" id="RHEA:64909"/>
    </physiologicalReaction>
</comment>
<evidence type="ECO:0000256" key="33">
    <source>
        <dbReference type="ARBA" id="ARBA00048778"/>
    </source>
</evidence>
<comment type="catalytic activity">
    <reaction evidence="29">
        <text>CDP + H2O = CMP + phosphate + H(+)</text>
        <dbReference type="Rhea" id="RHEA:64880"/>
        <dbReference type="ChEBI" id="CHEBI:15377"/>
        <dbReference type="ChEBI" id="CHEBI:15378"/>
        <dbReference type="ChEBI" id="CHEBI:43474"/>
        <dbReference type="ChEBI" id="CHEBI:58069"/>
        <dbReference type="ChEBI" id="CHEBI:60377"/>
    </reaction>
    <physiologicalReaction direction="left-to-right" evidence="29">
        <dbReference type="Rhea" id="RHEA:64881"/>
    </physiologicalReaction>
</comment>
<accession>A0AAV6YHR5</accession>
<evidence type="ECO:0000256" key="10">
    <source>
        <dbReference type="ARBA" id="ARBA00022801"/>
    </source>
</evidence>
<evidence type="ECO:0000256" key="37">
    <source>
        <dbReference type="ARBA" id="ARBA00049189"/>
    </source>
</evidence>
<dbReference type="GO" id="GO:0017111">
    <property type="term" value="F:ribonucleoside triphosphate phosphatase activity"/>
    <property type="evidence" value="ECO:0007669"/>
    <property type="project" value="TreeGrafter"/>
</dbReference>
<comment type="function">
    <text evidence="24">Catalyzes the hydrolysis of both di- and triphosphate nucleotides (NDPs and NTPs) and hydrolyze NTPs to nucleotide monophosphates (NMPs) in two distinct successive phosphate-releasing steps, with NDPs as intermediates and participates in the regulation of extracellular levels of nucleotides. By hydrolyzing proinflammatory ATP and platelet-activating ADP to AMP, it blocks platelet aggregation and supports blood flow.</text>
</comment>
<comment type="subcellular location">
    <subcellularLocation>
        <location evidence="4">Membrane</location>
        <location evidence="4">Caveola</location>
    </subcellularLocation>
    <subcellularLocation>
        <location evidence="3">Membrane</location>
        <topology evidence="3">Multi-pass membrane protein</topology>
    </subcellularLocation>
</comment>
<keyword evidence="17" id="KW-0325">Glycoprotein</keyword>
<evidence type="ECO:0000256" key="27">
    <source>
        <dbReference type="ARBA" id="ARBA00047627"/>
    </source>
</evidence>
<evidence type="ECO:0000256" key="1">
    <source>
        <dbReference type="ARBA" id="ARBA00001913"/>
    </source>
</evidence>
<evidence type="ECO:0000256" key="31">
    <source>
        <dbReference type="ARBA" id="ARBA00048279"/>
    </source>
</evidence>
<dbReference type="EMBL" id="WNYA01041383">
    <property type="protein sequence ID" value="KAG8536551.1"/>
    <property type="molecule type" value="Genomic_DNA"/>
</dbReference>
<comment type="catalytic activity">
    <reaction evidence="34">
        <text>a ribonucleoside 5'-diphosphate + H2O = a ribonucleoside 5'-phosphate + phosphate + H(+)</text>
        <dbReference type="Rhea" id="RHEA:36799"/>
        <dbReference type="ChEBI" id="CHEBI:15377"/>
        <dbReference type="ChEBI" id="CHEBI:15378"/>
        <dbReference type="ChEBI" id="CHEBI:43474"/>
        <dbReference type="ChEBI" id="CHEBI:57930"/>
        <dbReference type="ChEBI" id="CHEBI:58043"/>
    </reaction>
    <physiologicalReaction direction="left-to-right" evidence="34">
        <dbReference type="Rhea" id="RHEA:36800"/>
    </physiologicalReaction>
</comment>
<dbReference type="PANTHER" id="PTHR11782:SF32">
    <property type="entry name" value="ECTONUCLEOSIDE TRIPHOSPHATE DIPHOSPHOHYDROLASE 1"/>
    <property type="match status" value="1"/>
</dbReference>
<keyword evidence="13" id="KW-0460">Magnesium</keyword>
<dbReference type="Gene3D" id="3.30.420.150">
    <property type="entry name" value="Exopolyphosphatase. Domain 2"/>
    <property type="match status" value="1"/>
</dbReference>
<evidence type="ECO:0000256" key="4">
    <source>
        <dbReference type="ARBA" id="ARBA00004345"/>
    </source>
</evidence>
<comment type="catalytic activity">
    <reaction evidence="25">
        <text>a ribonucleoside 5'-triphosphate + 2 H2O = a ribonucleoside 5'-phosphate + 2 phosphate + 2 H(+)</text>
        <dbReference type="Rhea" id="RHEA:36795"/>
        <dbReference type="ChEBI" id="CHEBI:15377"/>
        <dbReference type="ChEBI" id="CHEBI:15378"/>
        <dbReference type="ChEBI" id="CHEBI:43474"/>
        <dbReference type="ChEBI" id="CHEBI:58043"/>
        <dbReference type="ChEBI" id="CHEBI:61557"/>
        <dbReference type="EC" id="3.6.1.5"/>
    </reaction>
    <physiologicalReaction direction="left-to-right" evidence="25">
        <dbReference type="Rhea" id="RHEA:36796"/>
    </physiologicalReaction>
</comment>
<evidence type="ECO:0000313" key="43">
    <source>
        <dbReference type="EMBL" id="KAG8536551.1"/>
    </source>
</evidence>
<comment type="subunit">
    <text evidence="6">Homodimer; disulfide-linked.</text>
</comment>
<evidence type="ECO:0000256" key="42">
    <source>
        <dbReference type="ARBA" id="ARBA00049526"/>
    </source>
</evidence>
<evidence type="ECO:0000256" key="3">
    <source>
        <dbReference type="ARBA" id="ARBA00004141"/>
    </source>
</evidence>
<evidence type="ECO:0000256" key="30">
    <source>
        <dbReference type="ARBA" id="ARBA00048153"/>
    </source>
</evidence>
<dbReference type="Pfam" id="PF01150">
    <property type="entry name" value="GDA1_CD39"/>
    <property type="match status" value="1"/>
</dbReference>
<evidence type="ECO:0000256" key="5">
    <source>
        <dbReference type="ARBA" id="ARBA00009283"/>
    </source>
</evidence>
<comment type="catalytic activity">
    <reaction evidence="42">
        <text>ADP + H2O = AMP + phosphate + H(+)</text>
        <dbReference type="Rhea" id="RHEA:61436"/>
        <dbReference type="ChEBI" id="CHEBI:15377"/>
        <dbReference type="ChEBI" id="CHEBI:15378"/>
        <dbReference type="ChEBI" id="CHEBI:43474"/>
        <dbReference type="ChEBI" id="CHEBI:456215"/>
        <dbReference type="ChEBI" id="CHEBI:456216"/>
    </reaction>
    <physiologicalReaction direction="left-to-right" evidence="42">
        <dbReference type="Rhea" id="RHEA:61437"/>
    </physiologicalReaction>
</comment>
<comment type="catalytic activity">
    <reaction evidence="35">
        <text>CTP + H2O = CDP + phosphate + H(+)</text>
        <dbReference type="Rhea" id="RHEA:29387"/>
        <dbReference type="ChEBI" id="CHEBI:15377"/>
        <dbReference type="ChEBI" id="CHEBI:15378"/>
        <dbReference type="ChEBI" id="CHEBI:37563"/>
        <dbReference type="ChEBI" id="CHEBI:43474"/>
        <dbReference type="ChEBI" id="CHEBI:58069"/>
    </reaction>
    <physiologicalReaction direction="left-to-right" evidence="35">
        <dbReference type="Rhea" id="RHEA:29388"/>
    </physiologicalReaction>
</comment>
<comment type="cofactor">
    <cofactor evidence="2">
        <name>Mg(2+)</name>
        <dbReference type="ChEBI" id="CHEBI:18420"/>
    </cofactor>
</comment>
<dbReference type="GO" id="GO:0009134">
    <property type="term" value="P:nucleoside diphosphate catabolic process"/>
    <property type="evidence" value="ECO:0007669"/>
    <property type="project" value="TreeGrafter"/>
</dbReference>
<evidence type="ECO:0000256" key="36">
    <source>
        <dbReference type="ARBA" id="ARBA00049117"/>
    </source>
</evidence>